<evidence type="ECO:0008006" key="5">
    <source>
        <dbReference type="Google" id="ProtNLM"/>
    </source>
</evidence>
<keyword evidence="4" id="KW-1185">Reference proteome</keyword>
<dbReference type="VEuPathDB" id="FungiDB:JI435_062460"/>
<evidence type="ECO:0000256" key="2">
    <source>
        <dbReference type="SAM" id="SignalP"/>
    </source>
</evidence>
<dbReference type="EMBL" id="CP069031">
    <property type="protein sequence ID" value="QRC98887.1"/>
    <property type="molecule type" value="Genomic_DNA"/>
</dbReference>
<evidence type="ECO:0000256" key="1">
    <source>
        <dbReference type="SAM" id="Phobius"/>
    </source>
</evidence>
<gene>
    <name evidence="3" type="ORF">JI435_062460</name>
</gene>
<reference evidence="4" key="1">
    <citation type="journal article" date="2021" name="BMC Genomics">
        <title>Chromosome-level genome assembly and manually-curated proteome of model necrotroph Parastagonospora nodorum Sn15 reveals a genome-wide trove of candidate effector homologs, and redundancy of virulence-related functions within an accessory chromosome.</title>
        <authorList>
            <person name="Bertazzoni S."/>
            <person name="Jones D.A.B."/>
            <person name="Phan H.T."/>
            <person name="Tan K.-C."/>
            <person name="Hane J.K."/>
        </authorList>
    </citation>
    <scope>NUCLEOTIDE SEQUENCE [LARGE SCALE GENOMIC DNA]</scope>
    <source>
        <strain evidence="4">SN15 / ATCC MYA-4574 / FGSC 10173)</strain>
    </source>
</reference>
<protein>
    <recommendedName>
        <fullName evidence="5">Mid2 domain-containing protein</fullName>
    </recommendedName>
</protein>
<evidence type="ECO:0000313" key="4">
    <source>
        <dbReference type="Proteomes" id="UP000663193"/>
    </source>
</evidence>
<keyword evidence="2" id="KW-0732">Signal</keyword>
<name>A0A7U2F5T3_PHANO</name>
<dbReference type="AlphaFoldDB" id="A0A7U2F5T3"/>
<feature type="chain" id="PRO_5031226806" description="Mid2 domain-containing protein" evidence="2">
    <location>
        <begin position="18"/>
        <end position="254"/>
    </location>
</feature>
<feature type="signal peptide" evidence="2">
    <location>
        <begin position="1"/>
        <end position="17"/>
    </location>
</feature>
<sequence length="254" mass="27600">MLLPALLYLLLARHVSARGPFFTPSSTDTETSWFLTPPPSARAHLGSTVNITWHSDRAEVRLLLHKRGYTGAQYIGDVVENRWFAWTVSSDFGSDVKQPFALQALEPAGEGQDWWSPMFCLVEAETKTAASGGTLSLGASTAKSTSLGTAVCTSLRVQYTLAPEDDPGSRFDHEGLEMRRIAGLVAGVVLGSIAVVLCLALCLWRIRRRQPGGARASTAARGDEVIKTETRAELPAERSVLDVSNFDEFAARYS</sequence>
<feature type="transmembrane region" description="Helical" evidence="1">
    <location>
        <begin position="181"/>
        <end position="204"/>
    </location>
</feature>
<keyword evidence="1" id="KW-0472">Membrane</keyword>
<organism evidence="3 4">
    <name type="scientific">Phaeosphaeria nodorum (strain SN15 / ATCC MYA-4574 / FGSC 10173)</name>
    <name type="common">Glume blotch fungus</name>
    <name type="synonym">Parastagonospora nodorum</name>
    <dbReference type="NCBI Taxonomy" id="321614"/>
    <lineage>
        <taxon>Eukaryota</taxon>
        <taxon>Fungi</taxon>
        <taxon>Dikarya</taxon>
        <taxon>Ascomycota</taxon>
        <taxon>Pezizomycotina</taxon>
        <taxon>Dothideomycetes</taxon>
        <taxon>Pleosporomycetidae</taxon>
        <taxon>Pleosporales</taxon>
        <taxon>Pleosporineae</taxon>
        <taxon>Phaeosphaeriaceae</taxon>
        <taxon>Parastagonospora</taxon>
    </lineage>
</organism>
<accession>A0A7U2F5T3</accession>
<proteinExistence type="predicted"/>
<keyword evidence="1" id="KW-0812">Transmembrane</keyword>
<evidence type="ECO:0000313" key="3">
    <source>
        <dbReference type="EMBL" id="QRC98887.1"/>
    </source>
</evidence>
<dbReference type="Proteomes" id="UP000663193">
    <property type="component" value="Chromosome 9"/>
</dbReference>
<keyword evidence="1" id="KW-1133">Transmembrane helix</keyword>